<dbReference type="NCBIfam" id="NF011585">
    <property type="entry name" value="PRK15009.1"/>
    <property type="match status" value="1"/>
</dbReference>
<evidence type="ECO:0000313" key="10">
    <source>
        <dbReference type="EMBL" id="MBZ0056335.1"/>
    </source>
</evidence>
<dbReference type="PANTHER" id="PTHR11839">
    <property type="entry name" value="UDP/ADP-SUGAR PYROPHOSPHATASE"/>
    <property type="match status" value="1"/>
</dbReference>
<reference evidence="10 11" key="1">
    <citation type="submission" date="2020-11" db="EMBL/GenBank/DDBJ databases">
        <title>Draft Genome of Enterobacter sp. strain EMC7.</title>
        <authorList>
            <person name="Barman P."/>
            <person name="Sinha S."/>
            <person name="Sen S."/>
            <person name="Chakraborty R."/>
        </authorList>
    </citation>
    <scope>NUCLEOTIDE SEQUENCE [LARGE SCALE GENOMIC DNA]</scope>
    <source>
        <strain evidence="10 11">EMC7</strain>
    </source>
</reference>
<evidence type="ECO:0000256" key="2">
    <source>
        <dbReference type="ARBA" id="ARBA00001946"/>
    </source>
</evidence>
<comment type="cofactor">
    <cofactor evidence="2">
        <name>Mg(2+)</name>
        <dbReference type="ChEBI" id="CHEBI:18420"/>
    </cofactor>
</comment>
<keyword evidence="11" id="KW-1185">Reference proteome</keyword>
<dbReference type="Gene3D" id="3.90.79.10">
    <property type="entry name" value="Nucleoside Triphosphate Pyrophosphohydrolase"/>
    <property type="match status" value="1"/>
</dbReference>
<evidence type="ECO:0000256" key="6">
    <source>
        <dbReference type="ARBA" id="ARBA00022801"/>
    </source>
</evidence>
<comment type="caution">
    <text evidence="10">The sequence shown here is derived from an EMBL/GenBank/DDBJ whole genome shotgun (WGS) entry which is preliminary data.</text>
</comment>
<dbReference type="EMBL" id="JADMNK010000001">
    <property type="protein sequence ID" value="MBZ0056335.1"/>
    <property type="molecule type" value="Genomic_DNA"/>
</dbReference>
<keyword evidence="6 10" id="KW-0378">Hydrolase</keyword>
<proteinExistence type="inferred from homology"/>
<sequence length="191" mass="21532">MTVKIELIKDKCLSDNYFILRNLTYDLTRRNGEVVRHKREVYDRGNGATVLLYNREKKSVVLIRQFRIATWVNGNPDGRLIEACAGLLDNDEPEVCIRKEAVEETGFVVGEARKVFELYMSPGGVTEIVHFFVAEYSDARRAGEGGGIEDEEIEVLELPFVQALAMIQSGEIRDGKTVILLQYLQSSGLMA</sequence>
<dbReference type="InterPro" id="IPR015797">
    <property type="entry name" value="NUDIX_hydrolase-like_dom_sf"/>
</dbReference>
<evidence type="ECO:0000313" key="11">
    <source>
        <dbReference type="Proteomes" id="UP000706580"/>
    </source>
</evidence>
<dbReference type="Proteomes" id="UP000706580">
    <property type="component" value="Unassembled WGS sequence"/>
</dbReference>
<comment type="similarity">
    <text evidence="3">Belongs to the Nudix hydrolase family. NudK subfamily.</text>
</comment>
<dbReference type="RefSeq" id="WP_039029780.1">
    <property type="nucleotide sequence ID" value="NZ_JADMNK010000001.1"/>
</dbReference>
<feature type="domain" description="Nudix hydrolase" evidence="9">
    <location>
        <begin position="43"/>
        <end position="180"/>
    </location>
</feature>
<evidence type="ECO:0000256" key="4">
    <source>
        <dbReference type="ARBA" id="ARBA00011738"/>
    </source>
</evidence>
<dbReference type="PANTHER" id="PTHR11839:SF18">
    <property type="entry name" value="NUDIX HYDROLASE DOMAIN-CONTAINING PROTEIN"/>
    <property type="match status" value="1"/>
</dbReference>
<accession>A0ABS7RPP8</accession>
<evidence type="ECO:0000256" key="3">
    <source>
        <dbReference type="ARBA" id="ARBA00007275"/>
    </source>
</evidence>
<organism evidence="10 11">
    <name type="scientific">Leclercia barmai</name>
    <dbReference type="NCBI Taxonomy" id="2785629"/>
    <lineage>
        <taxon>Bacteria</taxon>
        <taxon>Pseudomonadati</taxon>
        <taxon>Pseudomonadota</taxon>
        <taxon>Gammaproteobacteria</taxon>
        <taxon>Enterobacterales</taxon>
        <taxon>Enterobacteriaceae</taxon>
        <taxon>Leclercia</taxon>
    </lineage>
</organism>
<gene>
    <name evidence="10" type="primary">nudK</name>
    <name evidence="10" type="ORF">ITX56_00595</name>
</gene>
<dbReference type="SUPFAM" id="SSF55811">
    <property type="entry name" value="Nudix"/>
    <property type="match status" value="1"/>
</dbReference>
<protein>
    <recommendedName>
        <fullName evidence="5">GDP-mannose pyrophosphatase</fullName>
    </recommendedName>
    <alternativeName>
        <fullName evidence="7">GDP-mannose hydrolase</fullName>
    </alternativeName>
    <alternativeName>
        <fullName evidence="8">GDPMK</fullName>
    </alternativeName>
</protein>
<comment type="subunit">
    <text evidence="4">Homodimer.</text>
</comment>
<dbReference type="Pfam" id="PF00293">
    <property type="entry name" value="NUDIX"/>
    <property type="match status" value="1"/>
</dbReference>
<dbReference type="PROSITE" id="PS51462">
    <property type="entry name" value="NUDIX"/>
    <property type="match status" value="1"/>
</dbReference>
<dbReference type="GO" id="GO:0016787">
    <property type="term" value="F:hydrolase activity"/>
    <property type="evidence" value="ECO:0007669"/>
    <property type="project" value="UniProtKB-KW"/>
</dbReference>
<comment type="catalytic activity">
    <reaction evidence="1">
        <text>GDP-alpha-D-mannose + H2O = alpha-D-mannose 1-phosphate + GMP + 2 H(+)</text>
        <dbReference type="Rhea" id="RHEA:27978"/>
        <dbReference type="ChEBI" id="CHEBI:15377"/>
        <dbReference type="ChEBI" id="CHEBI:15378"/>
        <dbReference type="ChEBI" id="CHEBI:57527"/>
        <dbReference type="ChEBI" id="CHEBI:58115"/>
        <dbReference type="ChEBI" id="CHEBI:58409"/>
    </reaction>
</comment>
<evidence type="ECO:0000256" key="7">
    <source>
        <dbReference type="ARBA" id="ARBA00032162"/>
    </source>
</evidence>
<dbReference type="CDD" id="cd24157">
    <property type="entry name" value="NUDIX_GDPMK"/>
    <property type="match status" value="1"/>
</dbReference>
<dbReference type="InterPro" id="IPR000086">
    <property type="entry name" value="NUDIX_hydrolase_dom"/>
</dbReference>
<evidence type="ECO:0000256" key="1">
    <source>
        <dbReference type="ARBA" id="ARBA00000847"/>
    </source>
</evidence>
<dbReference type="InterPro" id="IPR004385">
    <property type="entry name" value="NDP_pyrophosphatase"/>
</dbReference>
<evidence type="ECO:0000256" key="8">
    <source>
        <dbReference type="ARBA" id="ARBA00032272"/>
    </source>
</evidence>
<evidence type="ECO:0000259" key="9">
    <source>
        <dbReference type="PROSITE" id="PS51462"/>
    </source>
</evidence>
<evidence type="ECO:0000256" key="5">
    <source>
        <dbReference type="ARBA" id="ARBA00016377"/>
    </source>
</evidence>
<dbReference type="NCBIfam" id="TIGR00052">
    <property type="entry name" value="nudix-type nucleoside diphosphatase, YffH/AdpP family"/>
    <property type="match status" value="1"/>
</dbReference>
<name>A0ABS7RPP8_9ENTR</name>